<evidence type="ECO:0000313" key="1">
    <source>
        <dbReference type="EMBL" id="SER79508.1"/>
    </source>
</evidence>
<dbReference type="Proteomes" id="UP000199267">
    <property type="component" value="Unassembled WGS sequence"/>
</dbReference>
<gene>
    <name evidence="1" type="ORF">SAMN04244573_04335</name>
</gene>
<dbReference type="EMBL" id="FOFJ01000092">
    <property type="protein sequence ID" value="SER79508.1"/>
    <property type="molecule type" value="Genomic_DNA"/>
</dbReference>
<dbReference type="RefSeq" id="WP_090625344.1">
    <property type="nucleotide sequence ID" value="NZ_FOFJ01000092.1"/>
</dbReference>
<name>A0A1H9S3K0_9GAMM</name>
<organism evidence="1 2">
    <name type="scientific">Azotobacter beijerinckii</name>
    <dbReference type="NCBI Taxonomy" id="170623"/>
    <lineage>
        <taxon>Bacteria</taxon>
        <taxon>Pseudomonadati</taxon>
        <taxon>Pseudomonadota</taxon>
        <taxon>Gammaproteobacteria</taxon>
        <taxon>Pseudomonadales</taxon>
        <taxon>Pseudomonadaceae</taxon>
        <taxon>Azotobacter</taxon>
    </lineage>
</organism>
<protein>
    <submittedName>
        <fullName evidence="1">Uncharacterized protein</fullName>
    </submittedName>
</protein>
<dbReference type="AlphaFoldDB" id="A0A1H9S3K0"/>
<proteinExistence type="predicted"/>
<dbReference type="Pfam" id="PF07120">
    <property type="entry name" value="DUF1376"/>
    <property type="match status" value="1"/>
</dbReference>
<reference evidence="1 2" key="1">
    <citation type="submission" date="2016-10" db="EMBL/GenBank/DDBJ databases">
        <authorList>
            <person name="de Groot N.N."/>
        </authorList>
    </citation>
    <scope>NUCLEOTIDE SEQUENCE [LARGE SCALE GENOMIC DNA]</scope>
    <source>
        <strain evidence="1 2">DSM 378</strain>
    </source>
</reference>
<dbReference type="InterPro" id="IPR010781">
    <property type="entry name" value="DUF1376"/>
</dbReference>
<accession>A0A1H9S3K0</accession>
<evidence type="ECO:0000313" key="2">
    <source>
        <dbReference type="Proteomes" id="UP000199267"/>
    </source>
</evidence>
<sequence length="96" mass="11203">MNFYPFHPGDYMLRTAHLDPLEDLAYRRLLDLYYVNENPIEGAAESIARVIRMRSNAAEVEAVLREFFIETTEGWRHNHCDEVIGQYQARANITVS</sequence>